<sequence>MRATCENCSQVQPPDWKPGDLCGRCGHAVRREKRCHWCTELTPEGNYCRQCGAGLVPDERYGAARWLKHLGSDQFVIPERLAAMPAEQADHFNRLYQRHAIIIERHIDDLVRAESQLRQRGWAQALEAHLLPLLPLPDDQLQALQLPPHQGTTEAEKLLETRLNSPFSRTRTLAALARLRIWALEPTAYDEAYHPDIELAHAALTLDDAALRLEAALVMSHWHFLANLHFRVYDTELRSALYAIKDQLPLEAAVGLALLATAWGRQSEPIPAEALTTGDDDLAFGVALAAALPDPLHAALRSPRRQFAAALVLLKTDQEFELGPLLAEFDDQRLVTLFSLMLRRGLPHLRLRPFLQPLRRRTDLSEELRGALQNMRVLNLEPGDARELLRETVADPSTYRFGQDCSYINSILGWPALPPGDVRELAQDLIERDLFLFDKLPALRALLEQQALPMQLLFDNLRTAPEGACPGLLNMVTYWLAAAPHAERLRLHQFLRDIVQVGDAPPKIQKEVFNKLTSWYYGTPNDPGSRLGFTKRGATAYFGSAEAFVEYLVTGFEKQEALAARWEEYNLFEMNKHSHEVRRHLEDMLKTVGRGEDDPVGRTALLALLAPLPASLISRLRSVLVQIAQDDQATELGRQWAVVLLGHLSQHAPWRKAARADLTTLLANTNGYSSSVAYMLELALADKSS</sequence>
<keyword evidence="2" id="KW-1185">Reference proteome</keyword>
<protein>
    <submittedName>
        <fullName evidence="1">Uncharacterized protein</fullName>
    </submittedName>
</protein>
<gene>
    <name evidence="1" type="ORF">SAMN04487998_0943</name>
</gene>
<dbReference type="AlphaFoldDB" id="A0A1I0B5N9"/>
<name>A0A1I0B5N9_9BACT</name>
<reference evidence="2" key="1">
    <citation type="submission" date="2016-10" db="EMBL/GenBank/DDBJ databases">
        <authorList>
            <person name="Varghese N."/>
            <person name="Submissions S."/>
        </authorList>
    </citation>
    <scope>NUCLEOTIDE SEQUENCE [LARGE SCALE GENOMIC DNA]</scope>
    <source>
        <strain evidence="2">DSM 15310</strain>
    </source>
</reference>
<dbReference type="STRING" id="82805.SAMN04487998_0943"/>
<dbReference type="Proteomes" id="UP000198697">
    <property type="component" value="Unassembled WGS sequence"/>
</dbReference>
<proteinExistence type="predicted"/>
<dbReference type="EMBL" id="FOHS01000001">
    <property type="protein sequence ID" value="SET01820.1"/>
    <property type="molecule type" value="Genomic_DNA"/>
</dbReference>
<evidence type="ECO:0000313" key="1">
    <source>
        <dbReference type="EMBL" id="SET01820.1"/>
    </source>
</evidence>
<accession>A0A1I0B5N9</accession>
<evidence type="ECO:0000313" key="2">
    <source>
        <dbReference type="Proteomes" id="UP000198697"/>
    </source>
</evidence>
<organism evidence="1 2">
    <name type="scientific">Hymenobacter actinosclerus</name>
    <dbReference type="NCBI Taxonomy" id="82805"/>
    <lineage>
        <taxon>Bacteria</taxon>
        <taxon>Pseudomonadati</taxon>
        <taxon>Bacteroidota</taxon>
        <taxon>Cytophagia</taxon>
        <taxon>Cytophagales</taxon>
        <taxon>Hymenobacteraceae</taxon>
        <taxon>Hymenobacter</taxon>
    </lineage>
</organism>
<dbReference type="OrthoDB" id="859434at2"/>